<evidence type="ECO:0000259" key="2">
    <source>
        <dbReference type="Pfam" id="PF14238"/>
    </source>
</evidence>
<reference evidence="3" key="1">
    <citation type="submission" date="2010-10" db="EMBL/GenBank/DDBJ databases">
        <authorList>
            <consortium name="US DOE Joint Genome Institute (JGI-PGF)"/>
            <person name="Lucas S."/>
            <person name="Copeland A."/>
            <person name="Lapidus A."/>
            <person name="Bruce D."/>
            <person name="Goodwin L."/>
            <person name="Pitluck S."/>
            <person name="Kyrpides N."/>
            <person name="Mavromatis K."/>
            <person name="Detter J.C."/>
            <person name="Han C."/>
            <person name="Land M."/>
            <person name="Hauser L."/>
            <person name="Markowitz V."/>
            <person name="Cheng J.-F."/>
            <person name="Hugenholtz P."/>
            <person name="Woyke T."/>
            <person name="Wu D."/>
            <person name="Pukall R."/>
            <person name="Wahrenburg C."/>
            <person name="Brambilla E."/>
            <person name="Klenk H.-P."/>
            <person name="Eisen J.A."/>
        </authorList>
    </citation>
    <scope>NUCLEOTIDE SEQUENCE [LARGE SCALE GENOMIC DNA]</scope>
    <source>
        <strain evidence="3">DSM 13965</strain>
    </source>
</reference>
<protein>
    <recommendedName>
        <fullName evidence="2">DUF4340 domain-containing protein</fullName>
    </recommendedName>
</protein>
<name>K6NZQ3_9FIRM</name>
<sequence length="405" mass="43966">MSRRSRRRGPVQQAFLGLFLLVVAAGLAVYAWATRDRQPGDGEAGEGETAVVWDAGDAAVREVVIEGEDGRIVLRPGPPPELVVSPDRPFAGQGPVAADTIDGLLSSRRWWIHQPGPYPVADEYATTIADNLRRLVAQRVVAEDVPEGELAQYGLDRPATRVTVRFAGQGEARVLELGARSPLTGGGTYARLEGGRQVYLIAPGVADTLQLPPGQLRETMFLPFNDERVRRVEVDWNGRRLVFVREEGGTSWSMERDGRPVGKQDSSQLSELWFALHQWRAAGFAADQGDEPAAQRRYGLAEPYGRIRLEFQPAPGQQAAPWLEIRVGAPAEEGGRFVMTSEGPWVYRLDPDDLSYLEDQVLPALEKPVEEGEAGGQAGQGQDGGQAGQEAQEDQAGRGQGAGSD</sequence>
<evidence type="ECO:0000313" key="4">
    <source>
        <dbReference type="Proteomes" id="UP000005710"/>
    </source>
</evidence>
<evidence type="ECO:0000256" key="1">
    <source>
        <dbReference type="SAM" id="MobiDB-lite"/>
    </source>
</evidence>
<dbReference type="Pfam" id="PF14238">
    <property type="entry name" value="DUF4340"/>
    <property type="match status" value="1"/>
</dbReference>
<gene>
    <name evidence="3" type="ORF">ThesuDRAFT_02088</name>
</gene>
<feature type="region of interest" description="Disordered" evidence="1">
    <location>
        <begin position="362"/>
        <end position="405"/>
    </location>
</feature>
<feature type="compositionally biased region" description="Gly residues" evidence="1">
    <location>
        <begin position="374"/>
        <end position="387"/>
    </location>
</feature>
<feature type="domain" description="DUF4340" evidence="2">
    <location>
        <begin position="110"/>
        <end position="292"/>
    </location>
</feature>
<dbReference type="EMBL" id="AENY02000003">
    <property type="protein sequence ID" value="EKP94355.1"/>
    <property type="molecule type" value="Genomic_DNA"/>
</dbReference>
<keyword evidence="4" id="KW-1185">Reference proteome</keyword>
<accession>K6NZQ3</accession>
<dbReference type="InterPro" id="IPR025641">
    <property type="entry name" value="DUF4340"/>
</dbReference>
<dbReference type="OrthoDB" id="9768524at2"/>
<organism evidence="3 4">
    <name type="scientific">Thermaerobacter subterraneus DSM 13965</name>
    <dbReference type="NCBI Taxonomy" id="867903"/>
    <lineage>
        <taxon>Bacteria</taxon>
        <taxon>Bacillati</taxon>
        <taxon>Bacillota</taxon>
        <taxon>Clostridia</taxon>
        <taxon>Eubacteriales</taxon>
        <taxon>Clostridiales Family XVII. Incertae Sedis</taxon>
        <taxon>Thermaerobacter</taxon>
    </lineage>
</organism>
<dbReference type="AlphaFoldDB" id="K6NZQ3"/>
<dbReference type="Proteomes" id="UP000005710">
    <property type="component" value="Unassembled WGS sequence"/>
</dbReference>
<dbReference type="HOGENOM" id="CLU_667178_0_0_9"/>
<dbReference type="STRING" id="867903.ThesuDRAFT_02088"/>
<comment type="caution">
    <text evidence="3">The sequence shown here is derived from an EMBL/GenBank/DDBJ whole genome shotgun (WGS) entry which is preliminary data.</text>
</comment>
<dbReference type="RefSeq" id="WP_006904370.1">
    <property type="nucleotide sequence ID" value="NZ_JH976535.1"/>
</dbReference>
<evidence type="ECO:0000313" key="3">
    <source>
        <dbReference type="EMBL" id="EKP94355.1"/>
    </source>
</evidence>
<proteinExistence type="predicted"/>
<reference evidence="3" key="2">
    <citation type="submission" date="2012-10" db="EMBL/GenBank/DDBJ databases">
        <title>Improved high-quality draft of Thermaerobacter subterraneus C21, DSM 13965.</title>
        <authorList>
            <consortium name="DOE Joint Genome Institute"/>
            <person name="Eisen J."/>
            <person name="Huntemann M."/>
            <person name="Wei C.-L."/>
            <person name="Han J."/>
            <person name="Detter J.C."/>
            <person name="Han C."/>
            <person name="Tapia R."/>
            <person name="Chen A."/>
            <person name="Kyrpides N."/>
            <person name="Mavromatis K."/>
            <person name="Markowitz V."/>
            <person name="Szeto E."/>
            <person name="Ivanova N."/>
            <person name="Mikhailova N."/>
            <person name="Ovchinnikova G."/>
            <person name="Pagani I."/>
            <person name="Pati A."/>
            <person name="Goodwin L."/>
            <person name="Nordberg H.P."/>
            <person name="Cantor M.N."/>
            <person name="Hua S.X."/>
            <person name="Woyke T."/>
            <person name="Eisen J."/>
            <person name="Klenk H.-P."/>
        </authorList>
    </citation>
    <scope>NUCLEOTIDE SEQUENCE [LARGE SCALE GENOMIC DNA]</scope>
    <source>
        <strain evidence="3">DSM 13965</strain>
    </source>
</reference>